<keyword evidence="3" id="KW-1185">Reference proteome</keyword>
<organism evidence="2 3">
    <name type="scientific">Hebeloma cylindrosporum</name>
    <dbReference type="NCBI Taxonomy" id="76867"/>
    <lineage>
        <taxon>Eukaryota</taxon>
        <taxon>Fungi</taxon>
        <taxon>Dikarya</taxon>
        <taxon>Basidiomycota</taxon>
        <taxon>Agaricomycotina</taxon>
        <taxon>Agaricomycetes</taxon>
        <taxon>Agaricomycetidae</taxon>
        <taxon>Agaricales</taxon>
        <taxon>Agaricineae</taxon>
        <taxon>Hymenogastraceae</taxon>
        <taxon>Hebeloma</taxon>
    </lineage>
</organism>
<dbReference type="EMBL" id="KN831850">
    <property type="protein sequence ID" value="KIM34849.1"/>
    <property type="molecule type" value="Genomic_DNA"/>
</dbReference>
<protein>
    <submittedName>
        <fullName evidence="2">Uncharacterized protein</fullName>
    </submittedName>
</protein>
<proteinExistence type="predicted"/>
<name>A0A0C3BRZ9_HEBCY</name>
<dbReference type="HOGENOM" id="CLU_1482156_0_0_1"/>
<reference evidence="2 3" key="1">
    <citation type="submission" date="2014-04" db="EMBL/GenBank/DDBJ databases">
        <authorList>
            <consortium name="DOE Joint Genome Institute"/>
            <person name="Kuo A."/>
            <person name="Gay G."/>
            <person name="Dore J."/>
            <person name="Kohler A."/>
            <person name="Nagy L.G."/>
            <person name="Floudas D."/>
            <person name="Copeland A."/>
            <person name="Barry K.W."/>
            <person name="Cichocki N."/>
            <person name="Veneault-Fourrey C."/>
            <person name="LaButti K."/>
            <person name="Lindquist E.A."/>
            <person name="Lipzen A."/>
            <person name="Lundell T."/>
            <person name="Morin E."/>
            <person name="Murat C."/>
            <person name="Sun H."/>
            <person name="Tunlid A."/>
            <person name="Henrissat B."/>
            <person name="Grigoriev I.V."/>
            <person name="Hibbett D.S."/>
            <person name="Martin F."/>
            <person name="Nordberg H.P."/>
            <person name="Cantor M.N."/>
            <person name="Hua S.X."/>
        </authorList>
    </citation>
    <scope>NUCLEOTIDE SEQUENCE [LARGE SCALE GENOMIC DNA]</scope>
    <source>
        <strain evidence="3">h7</strain>
    </source>
</reference>
<feature type="region of interest" description="Disordered" evidence="1">
    <location>
        <begin position="29"/>
        <end position="55"/>
    </location>
</feature>
<evidence type="ECO:0000256" key="1">
    <source>
        <dbReference type="SAM" id="MobiDB-lite"/>
    </source>
</evidence>
<dbReference type="AlphaFoldDB" id="A0A0C3BRZ9"/>
<sequence length="182" mass="20951">MNNLWSPPRGVGLLDEYDEEFEDEEDLFDEMGGVSGNGLGDELGSQYKNAPKKTFQERSSLPKWLSDDYADARERIAAEMRQNPSRKPTCYDKGSFFDNSPSPFFAADRKFQPTPHDFHKAEYFIWLPHLLVDRIPCPECLTTSRKGRNGVKPVYVTNNGWPKGARRVVDVDRCVYIIGYRY</sequence>
<evidence type="ECO:0000313" key="2">
    <source>
        <dbReference type="EMBL" id="KIM34849.1"/>
    </source>
</evidence>
<dbReference type="OrthoDB" id="1920326at2759"/>
<gene>
    <name evidence="2" type="ORF">M413DRAFT_32970</name>
</gene>
<evidence type="ECO:0000313" key="3">
    <source>
        <dbReference type="Proteomes" id="UP000053424"/>
    </source>
</evidence>
<reference evidence="3" key="2">
    <citation type="submission" date="2015-01" db="EMBL/GenBank/DDBJ databases">
        <title>Evolutionary Origins and Diversification of the Mycorrhizal Mutualists.</title>
        <authorList>
            <consortium name="DOE Joint Genome Institute"/>
            <consortium name="Mycorrhizal Genomics Consortium"/>
            <person name="Kohler A."/>
            <person name="Kuo A."/>
            <person name="Nagy L.G."/>
            <person name="Floudas D."/>
            <person name="Copeland A."/>
            <person name="Barry K.W."/>
            <person name="Cichocki N."/>
            <person name="Veneault-Fourrey C."/>
            <person name="LaButti K."/>
            <person name="Lindquist E.A."/>
            <person name="Lipzen A."/>
            <person name="Lundell T."/>
            <person name="Morin E."/>
            <person name="Murat C."/>
            <person name="Riley R."/>
            <person name="Ohm R."/>
            <person name="Sun H."/>
            <person name="Tunlid A."/>
            <person name="Henrissat B."/>
            <person name="Grigoriev I.V."/>
            <person name="Hibbett D.S."/>
            <person name="Martin F."/>
        </authorList>
    </citation>
    <scope>NUCLEOTIDE SEQUENCE [LARGE SCALE GENOMIC DNA]</scope>
    <source>
        <strain evidence="3">h7</strain>
    </source>
</reference>
<dbReference type="Proteomes" id="UP000053424">
    <property type="component" value="Unassembled WGS sequence"/>
</dbReference>
<accession>A0A0C3BRZ9</accession>